<evidence type="ECO:0000256" key="1">
    <source>
        <dbReference type="ARBA" id="ARBA00007785"/>
    </source>
</evidence>
<dbReference type="GO" id="GO:0005739">
    <property type="term" value="C:mitochondrion"/>
    <property type="evidence" value="ECO:0007669"/>
    <property type="project" value="TreeGrafter"/>
</dbReference>
<evidence type="ECO:0000256" key="2">
    <source>
        <dbReference type="ARBA" id="ARBA00023157"/>
    </source>
</evidence>
<evidence type="ECO:0000313" key="4">
    <source>
        <dbReference type="EMBL" id="VVT56954.1"/>
    </source>
</evidence>
<dbReference type="GeneID" id="43584255"/>
<proteinExistence type="inferred from homology"/>
<accession>A0A5E8BZT0</accession>
<dbReference type="InterPro" id="IPR018793">
    <property type="entry name" value="Cyt_c_oxidase_assmbl_Pet191"/>
</dbReference>
<dbReference type="Pfam" id="PF10203">
    <property type="entry name" value="Pet191_N"/>
    <property type="match status" value="1"/>
</dbReference>
<feature type="region of interest" description="Disordered" evidence="3">
    <location>
        <begin position="99"/>
        <end position="121"/>
    </location>
</feature>
<dbReference type="Proteomes" id="UP000398389">
    <property type="component" value="Unassembled WGS sequence"/>
</dbReference>
<dbReference type="PANTHER" id="PTHR28627">
    <property type="entry name" value="CYTOCHROME C OXIDASE ASSEMBLY FACTOR 5"/>
    <property type="match status" value="1"/>
</dbReference>
<dbReference type="GO" id="GO:0033617">
    <property type="term" value="P:mitochondrial respiratory chain complex IV assembly"/>
    <property type="evidence" value="ECO:0007669"/>
    <property type="project" value="TreeGrafter"/>
</dbReference>
<keyword evidence="5" id="KW-1185">Reference proteome</keyword>
<evidence type="ECO:0000256" key="3">
    <source>
        <dbReference type="SAM" id="MobiDB-lite"/>
    </source>
</evidence>
<gene>
    <name evidence="4" type="ORF">SAPINGB_P005441</name>
</gene>
<dbReference type="AlphaFoldDB" id="A0A5E8BZT0"/>
<sequence>MPSSCKDLKNAVAICLQRSPCVMIDRNTPKQCIETEELRRELPEKCRLQLASFYKCKHGLVDMRKRFRGNAPLSTGRYDAELARLSSGNFNVEEEQAKLETPLTVKSHASGIKPTDRTKEA</sequence>
<dbReference type="RefSeq" id="XP_031856046.1">
    <property type="nucleotide sequence ID" value="XM_032000155.1"/>
</dbReference>
<dbReference type="EMBL" id="CABVLU010000004">
    <property type="protein sequence ID" value="VVT56954.1"/>
    <property type="molecule type" value="Genomic_DNA"/>
</dbReference>
<dbReference type="OrthoDB" id="282149at2759"/>
<evidence type="ECO:0000313" key="5">
    <source>
        <dbReference type="Proteomes" id="UP000398389"/>
    </source>
</evidence>
<organism evidence="4 5">
    <name type="scientific">Magnusiomyces paraingens</name>
    <dbReference type="NCBI Taxonomy" id="2606893"/>
    <lineage>
        <taxon>Eukaryota</taxon>
        <taxon>Fungi</taxon>
        <taxon>Dikarya</taxon>
        <taxon>Ascomycota</taxon>
        <taxon>Saccharomycotina</taxon>
        <taxon>Dipodascomycetes</taxon>
        <taxon>Dipodascales</taxon>
        <taxon>Dipodascaceae</taxon>
        <taxon>Magnusiomyces</taxon>
    </lineage>
</organism>
<keyword evidence="2" id="KW-1015">Disulfide bond</keyword>
<reference evidence="4 5" key="1">
    <citation type="submission" date="2019-09" db="EMBL/GenBank/DDBJ databases">
        <authorList>
            <person name="Brejova B."/>
        </authorList>
    </citation>
    <scope>NUCLEOTIDE SEQUENCE [LARGE SCALE GENOMIC DNA]</scope>
</reference>
<protein>
    <recommendedName>
        <fullName evidence="6">Cytochrome c oxidase assembly factor 5</fullName>
    </recommendedName>
</protein>
<dbReference type="PANTHER" id="PTHR28627:SF1">
    <property type="entry name" value="CYTOCHROME C OXIDASE ASSEMBLY FACTOR 5"/>
    <property type="match status" value="1"/>
</dbReference>
<name>A0A5E8BZT0_9ASCO</name>
<comment type="similarity">
    <text evidence="1">Belongs to the PET191 family.</text>
</comment>
<evidence type="ECO:0008006" key="6">
    <source>
        <dbReference type="Google" id="ProtNLM"/>
    </source>
</evidence>